<dbReference type="SUPFAM" id="SSF56281">
    <property type="entry name" value="Metallo-hydrolase/oxidoreductase"/>
    <property type="match status" value="1"/>
</dbReference>
<evidence type="ECO:0000313" key="6">
    <source>
        <dbReference type="Proteomes" id="UP001300012"/>
    </source>
</evidence>
<name>A0ABT1Y8Y2_9BACL</name>
<dbReference type="InterPro" id="IPR036388">
    <property type="entry name" value="WH-like_DNA-bd_sf"/>
</dbReference>
<dbReference type="InterPro" id="IPR048933">
    <property type="entry name" value="B_lactamase-like_C"/>
</dbReference>
<protein>
    <submittedName>
        <fullName evidence="5">MBL fold metallo-hydrolase</fullName>
    </submittedName>
</protein>
<dbReference type="CDD" id="cd07725">
    <property type="entry name" value="TTHA1429-like_MBL-fold"/>
    <property type="match status" value="1"/>
</dbReference>
<dbReference type="Gene3D" id="3.60.15.10">
    <property type="entry name" value="Ribonuclease Z/Hydroxyacylglutathione hydrolase-like"/>
    <property type="match status" value="1"/>
</dbReference>
<proteinExistence type="predicted"/>
<evidence type="ECO:0000256" key="1">
    <source>
        <dbReference type="ARBA" id="ARBA00034221"/>
    </source>
</evidence>
<evidence type="ECO:0000256" key="2">
    <source>
        <dbReference type="ARBA" id="ARBA00034301"/>
    </source>
</evidence>
<dbReference type="InterPro" id="IPR036866">
    <property type="entry name" value="RibonucZ/Hydroxyglut_hydro"/>
</dbReference>
<reference evidence="5 6" key="1">
    <citation type="submission" date="2022-08" db="EMBL/GenBank/DDBJ databases">
        <title>Paenibacillus endoradicis sp. nov., Paenibacillus radicibacter sp. nov and Paenibacillus pararadicis sp. nov., three cold-adapted plant growth-promoting bacteria isolated from root of Larix gmelinii in Great Khingan.</title>
        <authorList>
            <person name="Xue H."/>
        </authorList>
    </citation>
    <scope>NUCLEOTIDE SEQUENCE [LARGE SCALE GENOMIC DNA]</scope>
    <source>
        <strain evidence="5 6">N5-1-1-5</strain>
    </source>
</reference>
<comment type="catalytic activity">
    <reaction evidence="3">
        <text>3',5'-cyclic UMP + H2O = UMP + H(+)</text>
        <dbReference type="Rhea" id="RHEA:70575"/>
        <dbReference type="ChEBI" id="CHEBI:15377"/>
        <dbReference type="ChEBI" id="CHEBI:15378"/>
        <dbReference type="ChEBI" id="CHEBI:57865"/>
        <dbReference type="ChEBI" id="CHEBI:184387"/>
    </reaction>
    <physiologicalReaction direction="left-to-right" evidence="3">
        <dbReference type="Rhea" id="RHEA:70576"/>
    </physiologicalReaction>
</comment>
<evidence type="ECO:0000259" key="4">
    <source>
        <dbReference type="SMART" id="SM00849"/>
    </source>
</evidence>
<dbReference type="Pfam" id="PF21221">
    <property type="entry name" value="B_lactamase-like_C"/>
    <property type="match status" value="1"/>
</dbReference>
<keyword evidence="6" id="KW-1185">Reference proteome</keyword>
<gene>
    <name evidence="5" type="ORF">NV381_00390</name>
</gene>
<dbReference type="InterPro" id="IPR001279">
    <property type="entry name" value="Metallo-B-lactamas"/>
</dbReference>
<comment type="function">
    <text evidence="2">Counteracts the endogenous Pycsar antiviral defense system. Phosphodiesterase that enables metal-dependent hydrolysis of host cyclic nucleotide Pycsar defense signals such as cCMP and cUMP.</text>
</comment>
<dbReference type="SMART" id="SM00849">
    <property type="entry name" value="Lactamase_B"/>
    <property type="match status" value="1"/>
</dbReference>
<organism evidence="5 6">
    <name type="scientific">Paenibacillus radicis</name>
    <name type="common">ex Xue et al. 2023</name>
    <dbReference type="NCBI Taxonomy" id="2972489"/>
    <lineage>
        <taxon>Bacteria</taxon>
        <taxon>Bacillati</taxon>
        <taxon>Bacillota</taxon>
        <taxon>Bacilli</taxon>
        <taxon>Bacillales</taxon>
        <taxon>Paenibacillaceae</taxon>
        <taxon>Paenibacillus</taxon>
    </lineage>
</organism>
<comment type="caution">
    <text evidence="5">The sequence shown here is derived from an EMBL/GenBank/DDBJ whole genome shotgun (WGS) entry which is preliminary data.</text>
</comment>
<accession>A0ABT1Y8Y2</accession>
<evidence type="ECO:0000256" key="3">
    <source>
        <dbReference type="ARBA" id="ARBA00048505"/>
    </source>
</evidence>
<dbReference type="PANTHER" id="PTHR23131:SF4">
    <property type="entry name" value="METALLO-BETA-LACTAMASE SUPERFAMILY POTEIN"/>
    <property type="match status" value="1"/>
</dbReference>
<dbReference type="Pfam" id="PF00753">
    <property type="entry name" value="Lactamase_B"/>
    <property type="match status" value="1"/>
</dbReference>
<dbReference type="PANTHER" id="PTHR23131">
    <property type="entry name" value="ENDORIBONUCLEASE LACTB2"/>
    <property type="match status" value="1"/>
</dbReference>
<dbReference type="RefSeq" id="WP_258211271.1">
    <property type="nucleotide sequence ID" value="NZ_JANQBD010000001.1"/>
</dbReference>
<dbReference type="InterPro" id="IPR050662">
    <property type="entry name" value="Sec-metab_biosynth-thioest"/>
</dbReference>
<sequence length="324" mass="37068">MSLFTLHNESIYQIKAPLPFPLRWVNSYLIRGKDGYTLIDPGLHTEAAEQFWEQAMHELGIGFRDIEQIVLTHHHPDHYGLAGYFQERSDAPVRMSAIGYEQVGLLWGEGQPMTASLLRLFTRHGMPEEMLLSMQDHMDSFVSLVSPQPKVSIMTIGDSIMLGDHEYATLHTPGHAAGHVCFYRAETKEMLCGDHVIPQISPNVSYLPGSIDENPLGSFLQSLEAIGRYDVAWAYPGHREPFEKFSLRTQELIQHHESRLELMREMLLERPLTAYEVCRNTFGNKLTLHQLRFALSETLAHLIYMRESGKIKQVEQEACLYFQA</sequence>
<feature type="domain" description="Metallo-beta-lactamase" evidence="4">
    <location>
        <begin position="24"/>
        <end position="238"/>
    </location>
</feature>
<comment type="catalytic activity">
    <reaction evidence="1">
        <text>3',5'-cyclic CMP + H2O = CMP + H(+)</text>
        <dbReference type="Rhea" id="RHEA:72675"/>
        <dbReference type="ChEBI" id="CHEBI:15377"/>
        <dbReference type="ChEBI" id="CHEBI:15378"/>
        <dbReference type="ChEBI" id="CHEBI:58003"/>
        <dbReference type="ChEBI" id="CHEBI:60377"/>
    </reaction>
    <physiologicalReaction direction="left-to-right" evidence="1">
        <dbReference type="Rhea" id="RHEA:72676"/>
    </physiologicalReaction>
</comment>
<dbReference type="Gene3D" id="1.10.10.10">
    <property type="entry name" value="Winged helix-like DNA-binding domain superfamily/Winged helix DNA-binding domain"/>
    <property type="match status" value="1"/>
</dbReference>
<dbReference type="Proteomes" id="UP001300012">
    <property type="component" value="Unassembled WGS sequence"/>
</dbReference>
<dbReference type="EMBL" id="JANQBD010000001">
    <property type="protein sequence ID" value="MCR8629647.1"/>
    <property type="molecule type" value="Genomic_DNA"/>
</dbReference>
<evidence type="ECO:0000313" key="5">
    <source>
        <dbReference type="EMBL" id="MCR8629647.1"/>
    </source>
</evidence>